<evidence type="ECO:0000313" key="1">
    <source>
        <dbReference type="EMBL" id="HJC16050.1"/>
    </source>
</evidence>
<dbReference type="Proteomes" id="UP000823849">
    <property type="component" value="Unassembled WGS sequence"/>
</dbReference>
<gene>
    <name evidence="1" type="ORF">H9705_09595</name>
</gene>
<dbReference type="EMBL" id="DWWU01000039">
    <property type="protein sequence ID" value="HJC16050.1"/>
    <property type="molecule type" value="Genomic_DNA"/>
</dbReference>
<protein>
    <submittedName>
        <fullName evidence="1">Uncharacterized protein</fullName>
    </submittedName>
</protein>
<accession>A0A9D2NB33</accession>
<reference evidence="1" key="1">
    <citation type="journal article" date="2021" name="PeerJ">
        <title>Extensive microbial diversity within the chicken gut microbiome revealed by metagenomics and culture.</title>
        <authorList>
            <person name="Gilroy R."/>
            <person name="Ravi A."/>
            <person name="Getino M."/>
            <person name="Pursley I."/>
            <person name="Horton D.L."/>
            <person name="Alikhan N.F."/>
            <person name="Baker D."/>
            <person name="Gharbi K."/>
            <person name="Hall N."/>
            <person name="Watson M."/>
            <person name="Adriaenssens E.M."/>
            <person name="Foster-Nyarko E."/>
            <person name="Jarju S."/>
            <person name="Secka A."/>
            <person name="Antonio M."/>
            <person name="Oren A."/>
            <person name="Chaudhuri R.R."/>
            <person name="La Ragione R."/>
            <person name="Hildebrand F."/>
            <person name="Pallen M.J."/>
        </authorList>
    </citation>
    <scope>NUCLEOTIDE SEQUENCE</scope>
    <source>
        <strain evidence="1">CHK185-5351</strain>
    </source>
</reference>
<reference evidence="1" key="2">
    <citation type="submission" date="2021-04" db="EMBL/GenBank/DDBJ databases">
        <authorList>
            <person name="Gilroy R."/>
        </authorList>
    </citation>
    <scope>NUCLEOTIDE SEQUENCE</scope>
    <source>
        <strain evidence="1">CHK185-5351</strain>
    </source>
</reference>
<proteinExistence type="predicted"/>
<evidence type="ECO:0000313" key="2">
    <source>
        <dbReference type="Proteomes" id="UP000823849"/>
    </source>
</evidence>
<comment type="caution">
    <text evidence="1">The sequence shown here is derived from an EMBL/GenBank/DDBJ whole genome shotgun (WGS) entry which is preliminary data.</text>
</comment>
<sequence>MYYARGKNVKVTCKDGTIVEGYCEMFTQPLDNEPEVAEISIRKGAMYLVGITEPEIEKIEYLD</sequence>
<name>A0A9D2NB33_9FIRM</name>
<dbReference type="AlphaFoldDB" id="A0A9D2NB33"/>
<organism evidence="1 2">
    <name type="scientific">Candidatus Fusicatenibacter intestinigallinarum</name>
    <dbReference type="NCBI Taxonomy" id="2838598"/>
    <lineage>
        <taxon>Bacteria</taxon>
        <taxon>Bacillati</taxon>
        <taxon>Bacillota</taxon>
        <taxon>Clostridia</taxon>
        <taxon>Lachnospirales</taxon>
        <taxon>Lachnospiraceae</taxon>
        <taxon>Fusicatenibacter</taxon>
    </lineage>
</organism>